<comment type="caution">
    <text evidence="2">The sequence shown here is derived from an EMBL/GenBank/DDBJ whole genome shotgun (WGS) entry which is preliminary data.</text>
</comment>
<keyword evidence="3" id="KW-1185">Reference proteome</keyword>
<dbReference type="Proteomes" id="UP000683360">
    <property type="component" value="Unassembled WGS sequence"/>
</dbReference>
<feature type="compositionally biased region" description="Polar residues" evidence="1">
    <location>
        <begin position="164"/>
        <end position="190"/>
    </location>
</feature>
<dbReference type="EMBL" id="CAJPWZ010000721">
    <property type="protein sequence ID" value="CAG2199490.1"/>
    <property type="molecule type" value="Genomic_DNA"/>
</dbReference>
<accession>A0A8S3QX75</accession>
<dbReference type="AlphaFoldDB" id="A0A8S3QX75"/>
<feature type="compositionally biased region" description="Polar residues" evidence="1">
    <location>
        <begin position="141"/>
        <end position="157"/>
    </location>
</feature>
<evidence type="ECO:0000256" key="1">
    <source>
        <dbReference type="SAM" id="MobiDB-lite"/>
    </source>
</evidence>
<feature type="region of interest" description="Disordered" evidence="1">
    <location>
        <begin position="140"/>
        <end position="200"/>
    </location>
</feature>
<gene>
    <name evidence="2" type="ORF">MEDL_14100</name>
</gene>
<reference evidence="2" key="1">
    <citation type="submission" date="2021-03" db="EMBL/GenBank/DDBJ databases">
        <authorList>
            <person name="Bekaert M."/>
        </authorList>
    </citation>
    <scope>NUCLEOTIDE SEQUENCE</scope>
</reference>
<sequence length="200" mass="23008">MTIEETECDTVMQKSSERKVSEDFHQNCDQLGIKCLQLRFLGNSPCQKYGICDVNDENLDSYLCEDKPVDSFHIVQGTIPDHIHQIKMESRVQIHSSFVGTVQDHLLSINIETRYPIIAWSWEQSPATSFQSRYLNDRPTEYSQFGQRNSPRSSSQNLDEERQTGSMQYGRANSSRTTVSSHIPLSSTPWDTKHSPLDRY</sequence>
<evidence type="ECO:0000313" key="3">
    <source>
        <dbReference type="Proteomes" id="UP000683360"/>
    </source>
</evidence>
<organism evidence="2 3">
    <name type="scientific">Mytilus edulis</name>
    <name type="common">Blue mussel</name>
    <dbReference type="NCBI Taxonomy" id="6550"/>
    <lineage>
        <taxon>Eukaryota</taxon>
        <taxon>Metazoa</taxon>
        <taxon>Spiralia</taxon>
        <taxon>Lophotrochozoa</taxon>
        <taxon>Mollusca</taxon>
        <taxon>Bivalvia</taxon>
        <taxon>Autobranchia</taxon>
        <taxon>Pteriomorphia</taxon>
        <taxon>Mytilida</taxon>
        <taxon>Mytiloidea</taxon>
        <taxon>Mytilidae</taxon>
        <taxon>Mytilinae</taxon>
        <taxon>Mytilus</taxon>
    </lineage>
</organism>
<name>A0A8S3QX75_MYTED</name>
<proteinExistence type="predicted"/>
<evidence type="ECO:0000313" key="2">
    <source>
        <dbReference type="EMBL" id="CAG2199490.1"/>
    </source>
</evidence>
<protein>
    <submittedName>
        <fullName evidence="2">Uncharacterized protein</fullName>
    </submittedName>
</protein>
<feature type="compositionally biased region" description="Basic and acidic residues" evidence="1">
    <location>
        <begin position="191"/>
        <end position="200"/>
    </location>
</feature>